<reference evidence="2" key="1">
    <citation type="journal article" date="2021" name="Proc. Natl. Acad. Sci. U.S.A.">
        <title>A Catalog of Tens of Thousands of Viruses from Human Metagenomes Reveals Hidden Associations with Chronic Diseases.</title>
        <authorList>
            <person name="Tisza M.J."/>
            <person name="Buck C.B."/>
        </authorList>
    </citation>
    <scope>NUCLEOTIDE SEQUENCE</scope>
    <source>
        <strain evidence="2">CtZhr26</strain>
    </source>
</reference>
<organism evidence="2">
    <name type="scientific">Myoviridae sp. ctZhr26</name>
    <dbReference type="NCBI Taxonomy" id="2827694"/>
    <lineage>
        <taxon>Viruses</taxon>
        <taxon>Duplodnaviria</taxon>
        <taxon>Heunggongvirae</taxon>
        <taxon>Uroviricota</taxon>
        <taxon>Caudoviricetes</taxon>
    </lineage>
</organism>
<sequence length="54" mass="6668">MRQTMTEQEQQRLISGLIKQREAWQPARQRAHKKPVAKRMSQRDRELMECFRNR</sequence>
<name>A0A8S5T860_9CAUD</name>
<feature type="region of interest" description="Disordered" evidence="1">
    <location>
        <begin position="24"/>
        <end position="45"/>
    </location>
</feature>
<evidence type="ECO:0000256" key="1">
    <source>
        <dbReference type="SAM" id="MobiDB-lite"/>
    </source>
</evidence>
<dbReference type="EMBL" id="BK032765">
    <property type="protein sequence ID" value="DAF59211.1"/>
    <property type="molecule type" value="Genomic_DNA"/>
</dbReference>
<accession>A0A8S5T860</accession>
<protein>
    <submittedName>
        <fullName evidence="2">Uncharacterized protein</fullName>
    </submittedName>
</protein>
<proteinExistence type="predicted"/>
<evidence type="ECO:0000313" key="2">
    <source>
        <dbReference type="EMBL" id="DAF59211.1"/>
    </source>
</evidence>